<reference evidence="3" key="1">
    <citation type="submission" date="2019-08" db="EMBL/GenBank/DDBJ databases">
        <title>Phocoena sinus (Vaquita) genome, mPhoSin1, primary haplotype.</title>
        <authorList>
            <person name="Morin P."/>
            <person name="Mountcastle J."/>
            <person name="Fungtammasan C."/>
            <person name="Rhie A."/>
            <person name="Rojas-Bracho L."/>
            <person name="Smith C.R."/>
            <person name="Taylor B.L."/>
            <person name="Gulland F.M.D."/>
            <person name="Musser W."/>
            <person name="Houck M."/>
            <person name="Haase B."/>
            <person name="Paez S."/>
            <person name="Howe K."/>
            <person name="Torrance J."/>
            <person name="Formenti G."/>
            <person name="Phillippy A."/>
            <person name="Ryder O."/>
            <person name="Jarvis E.D."/>
            <person name="Fedrigo O."/>
        </authorList>
    </citation>
    <scope>NUCLEOTIDE SEQUENCE [LARGE SCALE GENOMIC DNA]</scope>
</reference>
<dbReference type="Proteomes" id="UP000694554">
    <property type="component" value="Chromosome 18"/>
</dbReference>
<keyword evidence="2" id="KW-1015">Disulfide bond</keyword>
<evidence type="ECO:0000313" key="4">
    <source>
        <dbReference type="Proteomes" id="UP000694554"/>
    </source>
</evidence>
<evidence type="ECO:0000313" key="3">
    <source>
        <dbReference type="Ensembl" id="ENSPSNP00000024959.1"/>
    </source>
</evidence>
<reference evidence="3" key="3">
    <citation type="submission" date="2025-09" db="UniProtKB">
        <authorList>
            <consortium name="Ensembl"/>
        </authorList>
    </citation>
    <scope>IDENTIFICATION</scope>
</reference>
<dbReference type="Ensembl" id="ENSPSNT00000028060.1">
    <property type="protein sequence ID" value="ENSPSNP00000024959.1"/>
    <property type="gene ID" value="ENSPSNG00000018218.1"/>
</dbReference>
<reference evidence="3" key="2">
    <citation type="submission" date="2025-08" db="UniProtKB">
        <authorList>
            <consortium name="Ensembl"/>
        </authorList>
    </citation>
    <scope>IDENTIFICATION</scope>
</reference>
<accession>A0A8C9CN45</accession>
<dbReference type="AlphaFoldDB" id="A0A8C9CN45"/>
<dbReference type="GeneTree" id="ENSGT00940000165083"/>
<name>A0A8C9CN45_PHOSS</name>
<organism evidence="3 4">
    <name type="scientific">Phocoena sinus</name>
    <name type="common">Vaquita</name>
    <dbReference type="NCBI Taxonomy" id="42100"/>
    <lineage>
        <taxon>Eukaryota</taxon>
        <taxon>Metazoa</taxon>
        <taxon>Chordata</taxon>
        <taxon>Craniata</taxon>
        <taxon>Vertebrata</taxon>
        <taxon>Euteleostomi</taxon>
        <taxon>Mammalia</taxon>
        <taxon>Eutheria</taxon>
        <taxon>Laurasiatheria</taxon>
        <taxon>Artiodactyla</taxon>
        <taxon>Whippomorpha</taxon>
        <taxon>Cetacea</taxon>
        <taxon>Odontoceti</taxon>
        <taxon>Phocoenidae</taxon>
        <taxon>Phocoena</taxon>
    </lineage>
</organism>
<evidence type="ECO:0000256" key="1">
    <source>
        <dbReference type="ARBA" id="ARBA00006196"/>
    </source>
</evidence>
<comment type="similarity">
    <text evidence="1">Belongs to the TRIAP1/MDM35 family.</text>
</comment>
<proteinExistence type="inferred from homology"/>
<dbReference type="Pfam" id="PF05254">
    <property type="entry name" value="UPF0203"/>
    <property type="match status" value="1"/>
</dbReference>
<evidence type="ECO:0000256" key="2">
    <source>
        <dbReference type="ARBA" id="ARBA00023157"/>
    </source>
</evidence>
<protein>
    <submittedName>
        <fullName evidence="3">Uncharacterized protein</fullName>
    </submittedName>
</protein>
<keyword evidence="4" id="KW-1185">Reference proteome</keyword>
<dbReference type="InterPro" id="IPR007918">
    <property type="entry name" value="MDM35_apoptosis"/>
</dbReference>
<sequence length="95" mass="10869">MPRNGWAREPWPLSLRVRSLCSAEGEATTVRGPRKYFSRWFAAKFLYGEGSKAAWTNLFKHYQQCVQKAVEEKEVPTEGLEFMGHGKTTFNSSLP</sequence>